<name>A0AAE0XBP5_9PEZI</name>
<organism evidence="3 4">
    <name type="scientific">Podospora appendiculata</name>
    <dbReference type="NCBI Taxonomy" id="314037"/>
    <lineage>
        <taxon>Eukaryota</taxon>
        <taxon>Fungi</taxon>
        <taxon>Dikarya</taxon>
        <taxon>Ascomycota</taxon>
        <taxon>Pezizomycotina</taxon>
        <taxon>Sordariomycetes</taxon>
        <taxon>Sordariomycetidae</taxon>
        <taxon>Sordariales</taxon>
        <taxon>Podosporaceae</taxon>
        <taxon>Podospora</taxon>
    </lineage>
</organism>
<accession>A0AAE0XBP5</accession>
<dbReference type="EMBL" id="JAULSO010000002">
    <property type="protein sequence ID" value="KAK3689750.1"/>
    <property type="molecule type" value="Genomic_DNA"/>
</dbReference>
<keyword evidence="4" id="KW-1185">Reference proteome</keyword>
<feature type="region of interest" description="Disordered" evidence="1">
    <location>
        <begin position="1"/>
        <end position="21"/>
    </location>
</feature>
<feature type="compositionally biased region" description="Acidic residues" evidence="1">
    <location>
        <begin position="351"/>
        <end position="360"/>
    </location>
</feature>
<proteinExistence type="predicted"/>
<dbReference type="InterPro" id="IPR046538">
    <property type="entry name" value="DUF6603"/>
</dbReference>
<sequence>MYIPPYTPNKPTAKPPTEGTGPARLTGAIAYSTAGAFSLAAHLDSMTAGHLAQFFAPDIRADAMSLLQHLSIDYLDLQYEYAPGDGAGGSRFLFEGVVSLDVVGLGLRFEHTGAGGWSFEAKLGASSAVTANVTVGALLKSLFQDGLPDMPGAVGDVVLTKPGDDEVVGFKACVVPSPAPGGKAKMVVLTATVHIASVSLTFVQWRDTAWPAAAPAKRVIKVAVNEIGPVQAPLVGELKQPFEQLVYIWVVDKATAMLGGEEEKKKKKKKPGVTKGELDALHRELKHERQRLFYKPDKEDLADEDVVIQPGSHFMIVAKDAGTGAQNAVVDYVFGRPKDKPPRPKGVPVAEDGDSDEMEENKDVDKSAFKLSVGPLTFENIGLQWIQKEKRLGVVLDATFLMGPIGLALLGFCLSPKVDLAGLIVSFDKDPLTVAGGLMHTRMEGGDYYAGGLIIAFKPWMIQAVGVYGNAPSKVPPPPLVSASQGFVVIADENHAYDDVEEIPRDWDATDPAPSTFTMVFVIFKLEGPLFSVGFADISGLTGGVGVNSNIRLPTAASVLDFPFVKPKGTETTDGPLAALRGLLYPPTPNTEPWFSAREGSFWIAAGLKATAFQMLTVDAVVVVQLDPDVQLGIFGVAVCSVPSLHSPVKFAHAELGLACTLDLRSGVFKLEAQLSPRSFILHPSCHLTGGMALYAWFGSAANELAGDWVLTIGGFHQAFNKPPQYPCPPRLGISWALGPALRIRGEAYFAITPRVCMGGGRLYAALAIGALSAWFDAFIDFLINYRPFYFSAVGSISVGVRFSMDLWLVTVRISAEIGATLTVAGPPMAGTVHVDFWVFGFDIEFGDKSGMARPDRMELGAFKDLALKSASAGGTGLPLDWVDVDVQEEEDEDEESAAKETTKPFLFNCVQGLVPESEVAHGPGGAASLWRAGKDKDMWVVRGGGLSFTITLGFAASEGEFKDDRESAVVKKKEIPIADVNKAIYAQPMCLTEPITSKVTVTVSQSETDVVMLRNVPEKRKDDQWSVEPIIKSIPRSVWGKYDPEQDPMLKGNNVGGLLSGATSGTESGTIPLVMGLTITPPAPYKSKDRIPKFNLVEDIKLTVNAKGYPFPDPTKTASDMWAPRVPVVDTDPWEDVKSRWADERNRPEDVVRMWAKRLRFGEGSLTGKRPAALLKRFDTMVPALPMVATGTGRV</sequence>
<feature type="region of interest" description="Disordered" evidence="1">
    <location>
        <begin position="335"/>
        <end position="361"/>
    </location>
</feature>
<dbReference type="Proteomes" id="UP001270362">
    <property type="component" value="Unassembled WGS sequence"/>
</dbReference>
<dbReference type="Pfam" id="PF20248">
    <property type="entry name" value="DUF6603"/>
    <property type="match status" value="1"/>
</dbReference>
<reference evidence="3" key="1">
    <citation type="journal article" date="2023" name="Mol. Phylogenet. Evol.">
        <title>Genome-scale phylogeny and comparative genomics of the fungal order Sordariales.</title>
        <authorList>
            <person name="Hensen N."/>
            <person name="Bonometti L."/>
            <person name="Westerberg I."/>
            <person name="Brannstrom I.O."/>
            <person name="Guillou S."/>
            <person name="Cros-Aarteil S."/>
            <person name="Calhoun S."/>
            <person name="Haridas S."/>
            <person name="Kuo A."/>
            <person name="Mondo S."/>
            <person name="Pangilinan J."/>
            <person name="Riley R."/>
            <person name="LaButti K."/>
            <person name="Andreopoulos B."/>
            <person name="Lipzen A."/>
            <person name="Chen C."/>
            <person name="Yan M."/>
            <person name="Daum C."/>
            <person name="Ng V."/>
            <person name="Clum A."/>
            <person name="Steindorff A."/>
            <person name="Ohm R.A."/>
            <person name="Martin F."/>
            <person name="Silar P."/>
            <person name="Natvig D.O."/>
            <person name="Lalanne C."/>
            <person name="Gautier V."/>
            <person name="Ament-Velasquez S.L."/>
            <person name="Kruys A."/>
            <person name="Hutchinson M.I."/>
            <person name="Powell A.J."/>
            <person name="Barry K."/>
            <person name="Miller A.N."/>
            <person name="Grigoriev I.V."/>
            <person name="Debuchy R."/>
            <person name="Gladieux P."/>
            <person name="Hiltunen Thoren M."/>
            <person name="Johannesson H."/>
        </authorList>
    </citation>
    <scope>NUCLEOTIDE SEQUENCE</scope>
    <source>
        <strain evidence="3">CBS 314.62</strain>
    </source>
</reference>
<dbReference type="AlphaFoldDB" id="A0AAE0XBP5"/>
<evidence type="ECO:0000259" key="2">
    <source>
        <dbReference type="Pfam" id="PF20248"/>
    </source>
</evidence>
<gene>
    <name evidence="3" type="ORF">B0T22DRAFT_423153</name>
</gene>
<protein>
    <recommendedName>
        <fullName evidence="2">DUF6603 domain-containing protein</fullName>
    </recommendedName>
</protein>
<evidence type="ECO:0000313" key="3">
    <source>
        <dbReference type="EMBL" id="KAK3689750.1"/>
    </source>
</evidence>
<comment type="caution">
    <text evidence="3">The sequence shown here is derived from an EMBL/GenBank/DDBJ whole genome shotgun (WGS) entry which is preliminary data.</text>
</comment>
<evidence type="ECO:0000313" key="4">
    <source>
        <dbReference type="Proteomes" id="UP001270362"/>
    </source>
</evidence>
<reference evidence="3" key="2">
    <citation type="submission" date="2023-06" db="EMBL/GenBank/DDBJ databases">
        <authorList>
            <consortium name="Lawrence Berkeley National Laboratory"/>
            <person name="Haridas S."/>
            <person name="Hensen N."/>
            <person name="Bonometti L."/>
            <person name="Westerberg I."/>
            <person name="Brannstrom I.O."/>
            <person name="Guillou S."/>
            <person name="Cros-Aarteil S."/>
            <person name="Calhoun S."/>
            <person name="Kuo A."/>
            <person name="Mondo S."/>
            <person name="Pangilinan J."/>
            <person name="Riley R."/>
            <person name="Labutti K."/>
            <person name="Andreopoulos B."/>
            <person name="Lipzen A."/>
            <person name="Chen C."/>
            <person name="Yanf M."/>
            <person name="Daum C."/>
            <person name="Ng V."/>
            <person name="Clum A."/>
            <person name="Steindorff A."/>
            <person name="Ohm R."/>
            <person name="Martin F."/>
            <person name="Silar P."/>
            <person name="Natvig D."/>
            <person name="Lalanne C."/>
            <person name="Gautier V."/>
            <person name="Ament-Velasquez S.L."/>
            <person name="Kruys A."/>
            <person name="Hutchinson M.I."/>
            <person name="Powell A.J."/>
            <person name="Barry K."/>
            <person name="Miller A.N."/>
            <person name="Grigoriev I.V."/>
            <person name="Debuchy R."/>
            <person name="Gladieux P."/>
            <person name="Thoren M.H."/>
            <person name="Johannesson H."/>
        </authorList>
    </citation>
    <scope>NUCLEOTIDE SEQUENCE</scope>
    <source>
        <strain evidence="3">CBS 314.62</strain>
    </source>
</reference>
<feature type="domain" description="DUF6603" evidence="2">
    <location>
        <begin position="370"/>
        <end position="874"/>
    </location>
</feature>
<evidence type="ECO:0000256" key="1">
    <source>
        <dbReference type="SAM" id="MobiDB-lite"/>
    </source>
</evidence>